<evidence type="ECO:0000256" key="7">
    <source>
        <dbReference type="ARBA" id="ARBA00022840"/>
    </source>
</evidence>
<dbReference type="Gene3D" id="3.40.50.300">
    <property type="entry name" value="P-loop containing nucleotide triphosphate hydrolases"/>
    <property type="match status" value="1"/>
</dbReference>
<dbReference type="PANTHER" id="PTHR42771">
    <property type="entry name" value="IRON(3+)-HYDROXAMATE IMPORT ATP-BINDING PROTEIN FHUC"/>
    <property type="match status" value="1"/>
</dbReference>
<evidence type="ECO:0000256" key="5">
    <source>
        <dbReference type="ARBA" id="ARBA00022496"/>
    </source>
</evidence>
<evidence type="ECO:0000313" key="13">
    <source>
        <dbReference type="Proteomes" id="UP000199754"/>
    </source>
</evidence>
<dbReference type="GO" id="GO:0005886">
    <property type="term" value="C:plasma membrane"/>
    <property type="evidence" value="ECO:0007669"/>
    <property type="project" value="UniProtKB-SubCell"/>
</dbReference>
<dbReference type="InterPro" id="IPR003439">
    <property type="entry name" value="ABC_transporter-like_ATP-bd"/>
</dbReference>
<dbReference type="GO" id="GO:0005524">
    <property type="term" value="F:ATP binding"/>
    <property type="evidence" value="ECO:0007669"/>
    <property type="project" value="UniProtKB-KW"/>
</dbReference>
<comment type="subcellular location">
    <subcellularLocation>
        <location evidence="1">Cell membrane</location>
        <topology evidence="1">Peripheral membrane protein</topology>
    </subcellularLocation>
</comment>
<proteinExistence type="inferred from homology"/>
<dbReference type="PROSITE" id="PS00211">
    <property type="entry name" value="ABC_TRANSPORTER_1"/>
    <property type="match status" value="1"/>
</dbReference>
<dbReference type="GO" id="GO:0006826">
    <property type="term" value="P:iron ion transport"/>
    <property type="evidence" value="ECO:0007669"/>
    <property type="project" value="UniProtKB-KW"/>
</dbReference>
<sequence>MTASLETKDLIIDLSGRRVLHGINLSIAAGSVVAVIGPNGCGKSTLLRTMTRILAPTSGQVFLDGTDIWQMPPRTAARTIAFLPQASQTPEGIRVRTLVERGRTPHMRPFQPLRTADRDAVDRALFLTGMTDLADRRVDRLSGGQRQRAWIALVLAQDTPVLVLDEPTTYLDLPHQIDLLRLINRLNKETGKTIIMVLHDLNLASHHTSRIIALRDGKVALDGAPSKVINSDNLATLFGTELNVQAGSANMPPLVMPS</sequence>
<dbReference type="OrthoDB" id="9805601at2"/>
<dbReference type="SUPFAM" id="SSF52540">
    <property type="entry name" value="P-loop containing nucleoside triphosphate hydrolases"/>
    <property type="match status" value="1"/>
</dbReference>
<name>A0A221K687_9RHOB</name>
<dbReference type="InterPro" id="IPR027417">
    <property type="entry name" value="P-loop_NTPase"/>
</dbReference>
<geneLocation type="plasmid" evidence="12 13">
    <name>pSMR1-1</name>
</geneLocation>
<dbReference type="Pfam" id="PF00005">
    <property type="entry name" value="ABC_tran"/>
    <property type="match status" value="1"/>
</dbReference>
<keyword evidence="6" id="KW-0547">Nucleotide-binding</keyword>
<dbReference type="PANTHER" id="PTHR42771:SF2">
    <property type="entry name" value="IRON(3+)-HYDROXAMATE IMPORT ATP-BINDING PROTEIN FHUC"/>
    <property type="match status" value="1"/>
</dbReference>
<evidence type="ECO:0000256" key="2">
    <source>
        <dbReference type="ARBA" id="ARBA00005417"/>
    </source>
</evidence>
<evidence type="ECO:0000256" key="6">
    <source>
        <dbReference type="ARBA" id="ARBA00022741"/>
    </source>
</evidence>
<evidence type="ECO:0000256" key="9">
    <source>
        <dbReference type="ARBA" id="ARBA00023065"/>
    </source>
</evidence>
<reference evidence="12 13" key="1">
    <citation type="submission" date="2017-07" db="EMBL/GenBank/DDBJ databases">
        <title>Genome Sequence of Sulfitobacter pseudonitzschiae Strain SMR1 Isolated from a culture of the Diatom Skeletonema marinoi.</title>
        <authorList>
            <person name="Topel M."/>
            <person name="Pinder M.I.M."/>
            <person name="Johansson O.N."/>
            <person name="Kourtchenko O."/>
            <person name="Godhe A."/>
            <person name="Clarke A.K."/>
        </authorList>
    </citation>
    <scope>NUCLEOTIDE SEQUENCE [LARGE SCALE GENOMIC DNA]</scope>
    <source>
        <strain evidence="12 13">SMR1</strain>
        <plasmid evidence="12 13">pSMR1-1</plasmid>
    </source>
</reference>
<dbReference type="InterPro" id="IPR003593">
    <property type="entry name" value="AAA+_ATPase"/>
</dbReference>
<keyword evidence="9" id="KW-0406">Ion transport</keyword>
<keyword evidence="12" id="KW-0614">Plasmid</keyword>
<keyword evidence="8" id="KW-0408">Iron</keyword>
<evidence type="ECO:0000256" key="10">
    <source>
        <dbReference type="ARBA" id="ARBA00023136"/>
    </source>
</evidence>
<dbReference type="Proteomes" id="UP000199754">
    <property type="component" value="Plasmid pSMR1-1"/>
</dbReference>
<dbReference type="EMBL" id="CP022416">
    <property type="protein sequence ID" value="ASM74486.1"/>
    <property type="molecule type" value="Genomic_DNA"/>
</dbReference>
<feature type="domain" description="ABC transporter" evidence="11">
    <location>
        <begin position="5"/>
        <end position="241"/>
    </location>
</feature>
<dbReference type="AlphaFoldDB" id="A0A221K687"/>
<evidence type="ECO:0000256" key="1">
    <source>
        <dbReference type="ARBA" id="ARBA00004202"/>
    </source>
</evidence>
<keyword evidence="10" id="KW-0472">Membrane</keyword>
<dbReference type="KEGG" id="spse:SULPSESMR1_04790"/>
<evidence type="ECO:0000313" key="12">
    <source>
        <dbReference type="EMBL" id="ASM74486.1"/>
    </source>
</evidence>
<dbReference type="CDD" id="cd03214">
    <property type="entry name" value="ABC_Iron-Siderophores_B12_Hemin"/>
    <property type="match status" value="1"/>
</dbReference>
<gene>
    <name evidence="12" type="primary">fepC</name>
    <name evidence="12" type="ORF">SULPSESMR1_04790</name>
</gene>
<dbReference type="InterPro" id="IPR017871">
    <property type="entry name" value="ABC_transporter-like_CS"/>
</dbReference>
<keyword evidence="7 12" id="KW-0067">ATP-binding</keyword>
<keyword evidence="4" id="KW-1003">Cell membrane</keyword>
<keyword evidence="5" id="KW-0410">Iron transport</keyword>
<dbReference type="InterPro" id="IPR051535">
    <property type="entry name" value="Siderophore_ABC-ATPase"/>
</dbReference>
<comment type="similarity">
    <text evidence="2">Belongs to the ABC transporter superfamily.</text>
</comment>
<dbReference type="FunFam" id="3.40.50.300:FF:000134">
    <property type="entry name" value="Iron-enterobactin ABC transporter ATP-binding protein"/>
    <property type="match status" value="1"/>
</dbReference>
<dbReference type="RefSeq" id="WP_089422532.1">
    <property type="nucleotide sequence ID" value="NZ_CP022416.1"/>
</dbReference>
<evidence type="ECO:0000256" key="8">
    <source>
        <dbReference type="ARBA" id="ARBA00023004"/>
    </source>
</evidence>
<dbReference type="PROSITE" id="PS50893">
    <property type="entry name" value="ABC_TRANSPORTER_2"/>
    <property type="match status" value="1"/>
</dbReference>
<dbReference type="GO" id="GO:0016887">
    <property type="term" value="F:ATP hydrolysis activity"/>
    <property type="evidence" value="ECO:0007669"/>
    <property type="project" value="InterPro"/>
</dbReference>
<protein>
    <submittedName>
        <fullName evidence="12">Ferric enterobactin transport ATP-binding protein FepC</fullName>
    </submittedName>
</protein>
<keyword evidence="3" id="KW-0813">Transport</keyword>
<organism evidence="12 13">
    <name type="scientific">Pseudosulfitobacter pseudonitzschiae</name>
    <dbReference type="NCBI Taxonomy" id="1402135"/>
    <lineage>
        <taxon>Bacteria</taxon>
        <taxon>Pseudomonadati</taxon>
        <taxon>Pseudomonadota</taxon>
        <taxon>Alphaproteobacteria</taxon>
        <taxon>Rhodobacterales</taxon>
        <taxon>Roseobacteraceae</taxon>
        <taxon>Pseudosulfitobacter</taxon>
    </lineage>
</organism>
<evidence type="ECO:0000256" key="3">
    <source>
        <dbReference type="ARBA" id="ARBA00022448"/>
    </source>
</evidence>
<evidence type="ECO:0000259" key="11">
    <source>
        <dbReference type="PROSITE" id="PS50893"/>
    </source>
</evidence>
<accession>A0A221K687</accession>
<keyword evidence="13" id="KW-1185">Reference proteome</keyword>
<dbReference type="SMART" id="SM00382">
    <property type="entry name" value="AAA"/>
    <property type="match status" value="1"/>
</dbReference>
<evidence type="ECO:0000256" key="4">
    <source>
        <dbReference type="ARBA" id="ARBA00022475"/>
    </source>
</evidence>